<keyword evidence="5 6" id="KW-0472">Membrane</keyword>
<comment type="caution">
    <text evidence="7">The sequence shown here is derived from an EMBL/GenBank/DDBJ whole genome shotgun (WGS) entry which is preliminary data.</text>
</comment>
<protein>
    <submittedName>
        <fullName evidence="7">Cytochrome C oxidase subunit IV</fullName>
    </submittedName>
</protein>
<dbReference type="Pfam" id="PF03626">
    <property type="entry name" value="COX4_pro"/>
    <property type="match status" value="1"/>
</dbReference>
<dbReference type="GO" id="GO:0005886">
    <property type="term" value="C:plasma membrane"/>
    <property type="evidence" value="ECO:0007669"/>
    <property type="project" value="UniProtKB-SubCell"/>
</dbReference>
<dbReference type="AlphaFoldDB" id="A0A4Z0LAI0"/>
<dbReference type="RefSeq" id="WP_135525617.1">
    <property type="nucleotide sequence ID" value="NZ_SRLH01000003.1"/>
</dbReference>
<gene>
    <name evidence="7" type="ORF">E4635_05445</name>
</gene>
<keyword evidence="8" id="KW-1185">Reference proteome</keyword>
<sequence length="118" mass="13593">MSHDHAHESNVGRIWKVFFVLSAITIVEVFLGITKPHGLHFTNVLGMNLLNWIFIILTIAKAYGIMWAFMHLEGEKAALRWSIVGPLVFLIIYLIFILLVEADYIFGVFKNSTIKWNF</sequence>
<feature type="transmembrane region" description="Helical" evidence="6">
    <location>
        <begin position="14"/>
        <end position="33"/>
    </location>
</feature>
<dbReference type="EMBL" id="SRLH01000003">
    <property type="protein sequence ID" value="TGD58357.1"/>
    <property type="molecule type" value="Genomic_DNA"/>
</dbReference>
<dbReference type="Proteomes" id="UP000297407">
    <property type="component" value="Unassembled WGS sequence"/>
</dbReference>
<comment type="subcellular location">
    <subcellularLocation>
        <location evidence="1">Cell membrane</location>
        <topology evidence="1">Multi-pass membrane protein</topology>
    </subcellularLocation>
</comment>
<reference evidence="7 8" key="1">
    <citation type="submission" date="2019-04" db="EMBL/GenBank/DDBJ databases">
        <title>Flavobacterium sp. strain DS2-A Genome sequencing and assembly.</title>
        <authorList>
            <person name="Kim I."/>
        </authorList>
    </citation>
    <scope>NUCLEOTIDE SEQUENCE [LARGE SCALE GENOMIC DNA]</scope>
    <source>
        <strain evidence="7 8">DS2-A</strain>
    </source>
</reference>
<keyword evidence="3 6" id="KW-0812">Transmembrane</keyword>
<evidence type="ECO:0000313" key="8">
    <source>
        <dbReference type="Proteomes" id="UP000297407"/>
    </source>
</evidence>
<proteinExistence type="predicted"/>
<evidence type="ECO:0000256" key="5">
    <source>
        <dbReference type="ARBA" id="ARBA00023136"/>
    </source>
</evidence>
<evidence type="ECO:0000256" key="1">
    <source>
        <dbReference type="ARBA" id="ARBA00004651"/>
    </source>
</evidence>
<keyword evidence="2" id="KW-1003">Cell membrane</keyword>
<feature type="transmembrane region" description="Helical" evidence="6">
    <location>
        <begin position="45"/>
        <end position="69"/>
    </location>
</feature>
<organism evidence="7 8">
    <name type="scientific">Flavobacterium humi</name>
    <dbReference type="NCBI Taxonomy" id="2562683"/>
    <lineage>
        <taxon>Bacteria</taxon>
        <taxon>Pseudomonadati</taxon>
        <taxon>Bacteroidota</taxon>
        <taxon>Flavobacteriia</taxon>
        <taxon>Flavobacteriales</taxon>
        <taxon>Flavobacteriaceae</taxon>
        <taxon>Flavobacterium</taxon>
    </lineage>
</organism>
<keyword evidence="4 6" id="KW-1133">Transmembrane helix</keyword>
<dbReference type="InterPro" id="IPR005171">
    <property type="entry name" value="Cyt_c_oxidase_su4_prok"/>
</dbReference>
<evidence type="ECO:0000256" key="6">
    <source>
        <dbReference type="SAM" id="Phobius"/>
    </source>
</evidence>
<accession>A0A4Z0LAI0</accession>
<dbReference type="OrthoDB" id="981917at2"/>
<evidence type="ECO:0000256" key="3">
    <source>
        <dbReference type="ARBA" id="ARBA00022692"/>
    </source>
</evidence>
<evidence type="ECO:0000256" key="2">
    <source>
        <dbReference type="ARBA" id="ARBA00022475"/>
    </source>
</evidence>
<evidence type="ECO:0000313" key="7">
    <source>
        <dbReference type="EMBL" id="TGD58357.1"/>
    </source>
</evidence>
<name>A0A4Z0LAI0_9FLAO</name>
<evidence type="ECO:0000256" key="4">
    <source>
        <dbReference type="ARBA" id="ARBA00022989"/>
    </source>
</evidence>
<feature type="transmembrane region" description="Helical" evidence="6">
    <location>
        <begin position="81"/>
        <end position="100"/>
    </location>
</feature>